<evidence type="ECO:0000256" key="6">
    <source>
        <dbReference type="ARBA" id="ARBA00022843"/>
    </source>
</evidence>
<comment type="subunit">
    <text evidence="13">Component of the NSL complex at least composed of KAT8/MOF, KANSL1, KANSL2, KANSL3, MCRS1, PHF20, OGT1/OGT, WDR5 and HCFC1.</text>
</comment>
<dbReference type="GO" id="GO:0006325">
    <property type="term" value="P:chromatin organization"/>
    <property type="evidence" value="ECO:0007669"/>
    <property type="project" value="UniProtKB-KW"/>
</dbReference>
<comment type="function">
    <text evidence="12">Non-catalytic component of the NSL histone acetyltransferase complex, a multiprotein complex that mediates histone H4 acetylation at 'Lys-5'- and 'Lys-8' (H4K5ac and H4K8ac) at transcription start sites and promotes transcription initiation. Required for NSL complex stability and for transcription of intraciliary transport genes in both ciliated and non-ciliated cells by regulating histone H4 acetylation at 'Lys-5'- and 'Lys-12' (H4K5ac and H4K12ac). This is necessary for cilium assembly in ciliated cells and for organization of the microtubule cytoskeleton in non-ciliated cells. Required within the NSL complex to maintain nuclear architecture stability by promoting KAT8-mediated acetylation of lamin LMNA.</text>
</comment>
<evidence type="ECO:0000256" key="8">
    <source>
        <dbReference type="ARBA" id="ARBA00023128"/>
    </source>
</evidence>
<dbReference type="PANTHER" id="PTHR13453:SF1">
    <property type="entry name" value="KAT8 REGULATORY NSL COMPLEX SUBUNIT 2"/>
    <property type="match status" value="1"/>
</dbReference>
<keyword evidence="4" id="KW-1017">Isopeptide bond</keyword>
<dbReference type="InterPro" id="IPR026316">
    <property type="entry name" value="NSL2"/>
</dbReference>
<dbReference type="EnsemblMetazoa" id="Aqu2.1.14894_001">
    <property type="protein sequence ID" value="Aqu2.1.14894_001"/>
    <property type="gene ID" value="Aqu2.1.14894"/>
</dbReference>
<evidence type="ECO:0000256" key="2">
    <source>
        <dbReference type="ARBA" id="ARBA00004173"/>
    </source>
</evidence>
<evidence type="ECO:0000256" key="13">
    <source>
        <dbReference type="ARBA" id="ARBA00093543"/>
    </source>
</evidence>
<dbReference type="GO" id="GO:0044545">
    <property type="term" value="C:NSL complex"/>
    <property type="evidence" value="ECO:0007669"/>
    <property type="project" value="TreeGrafter"/>
</dbReference>
<name>A0A1X7TJ87_AMPQE</name>
<protein>
    <recommendedName>
        <fullName evidence="3">KAT8 regulatory NSL complex subunit 2</fullName>
    </recommendedName>
    <alternativeName>
        <fullName evidence="11">NSL complex protein NSL2</fullName>
    </alternativeName>
    <alternativeName>
        <fullName evidence="10">Non-specific lethal 2 homolog</fullName>
    </alternativeName>
</protein>
<keyword evidence="7" id="KW-0156">Chromatin regulator</keyword>
<evidence type="ECO:0000259" key="15">
    <source>
        <dbReference type="Pfam" id="PF13891"/>
    </source>
</evidence>
<feature type="domain" description="KANL2-like probable zinc-finger" evidence="15">
    <location>
        <begin position="140"/>
        <end position="198"/>
    </location>
</feature>
<dbReference type="InParanoid" id="A0A1X7TJ87"/>
<proteinExistence type="predicted"/>
<reference evidence="16" key="1">
    <citation type="submission" date="2017-05" db="UniProtKB">
        <authorList>
            <consortium name="EnsemblMetazoa"/>
        </authorList>
    </citation>
    <scope>IDENTIFICATION</scope>
</reference>
<evidence type="ECO:0000256" key="4">
    <source>
        <dbReference type="ARBA" id="ARBA00022499"/>
    </source>
</evidence>
<keyword evidence="8" id="KW-0496">Mitochondrion</keyword>
<dbReference type="InterPro" id="IPR025927">
    <property type="entry name" value="Znf_KANL2-like"/>
</dbReference>
<accession>A0A1X7TJ87</accession>
<dbReference type="GO" id="GO:0005739">
    <property type="term" value="C:mitochondrion"/>
    <property type="evidence" value="ECO:0007669"/>
    <property type="project" value="UniProtKB-SubCell"/>
</dbReference>
<dbReference type="GO" id="GO:0005634">
    <property type="term" value="C:nucleus"/>
    <property type="evidence" value="ECO:0007669"/>
    <property type="project" value="UniProtKB-SubCell"/>
</dbReference>
<evidence type="ECO:0000256" key="14">
    <source>
        <dbReference type="SAM" id="MobiDB-lite"/>
    </source>
</evidence>
<evidence type="ECO:0000256" key="10">
    <source>
        <dbReference type="ARBA" id="ARBA00032947"/>
    </source>
</evidence>
<evidence type="ECO:0000256" key="11">
    <source>
        <dbReference type="ARBA" id="ARBA00033378"/>
    </source>
</evidence>
<evidence type="ECO:0000256" key="7">
    <source>
        <dbReference type="ARBA" id="ARBA00022853"/>
    </source>
</evidence>
<keyword evidence="6" id="KW-0832">Ubl conjugation</keyword>
<evidence type="ECO:0000256" key="3">
    <source>
        <dbReference type="ARBA" id="ARBA00015508"/>
    </source>
</evidence>
<evidence type="ECO:0000256" key="1">
    <source>
        <dbReference type="ARBA" id="ARBA00004123"/>
    </source>
</evidence>
<keyword evidence="5" id="KW-0597">Phosphoprotein</keyword>
<comment type="subcellular location">
    <subcellularLocation>
        <location evidence="2">Mitochondrion</location>
    </subcellularLocation>
    <subcellularLocation>
        <location evidence="1">Nucleus</location>
    </subcellularLocation>
</comment>
<feature type="compositionally biased region" description="Acidic residues" evidence="14">
    <location>
        <begin position="210"/>
        <end position="230"/>
    </location>
</feature>
<dbReference type="OrthoDB" id="10038011at2759"/>
<evidence type="ECO:0000256" key="12">
    <source>
        <dbReference type="ARBA" id="ARBA00093359"/>
    </source>
</evidence>
<keyword evidence="9" id="KW-0539">Nucleus</keyword>
<dbReference type="PANTHER" id="PTHR13453">
    <property type="entry name" value="KAT8 REGULATORY NSL COMPLEX SUBUNIT 2"/>
    <property type="match status" value="1"/>
</dbReference>
<evidence type="ECO:0000256" key="9">
    <source>
        <dbReference type="ARBA" id="ARBA00023242"/>
    </source>
</evidence>
<sequence length="237" mass="26818">MASSSKAEVEEAREIDEPHVEVTWKGENESDSEYVLSMDNFPLDSAGVWTEQEALSIYKGKMERLPSLPSEGGNKHDIAYRCYRKRTLEQGLLERKQKLKRVSATLDLYTKKELKDTNRSHYQHLVKLQQQLKANNSTPCTTTGCNQLSLPFAAKCSKHIVEDSKQQLYTSCSYTGPNGTTCNNPVPKYLEPLLCGGHWDQGEVVIPSDTESDSDHDDDDNDERKDDDDDVKVKNEN</sequence>
<dbReference type="AlphaFoldDB" id="A0A1X7TJ87"/>
<evidence type="ECO:0000256" key="5">
    <source>
        <dbReference type="ARBA" id="ARBA00022553"/>
    </source>
</evidence>
<dbReference type="STRING" id="400682.A0A1X7TJ87"/>
<organism evidence="16">
    <name type="scientific">Amphimedon queenslandica</name>
    <name type="common">Sponge</name>
    <dbReference type="NCBI Taxonomy" id="400682"/>
    <lineage>
        <taxon>Eukaryota</taxon>
        <taxon>Metazoa</taxon>
        <taxon>Porifera</taxon>
        <taxon>Demospongiae</taxon>
        <taxon>Heteroscleromorpha</taxon>
        <taxon>Haplosclerida</taxon>
        <taxon>Niphatidae</taxon>
        <taxon>Amphimedon</taxon>
    </lineage>
</organism>
<evidence type="ECO:0000313" key="16">
    <source>
        <dbReference type="EnsemblMetazoa" id="Aqu2.1.14894_001"/>
    </source>
</evidence>
<feature type="region of interest" description="Disordered" evidence="14">
    <location>
        <begin position="201"/>
        <end position="237"/>
    </location>
</feature>
<dbReference type="Pfam" id="PF13891">
    <property type="entry name" value="zf-C3HC3H_KANSL2"/>
    <property type="match status" value="1"/>
</dbReference>